<accession>A0A0M3DE73</accession>
<dbReference type="RefSeq" id="WP_046823846.1">
    <property type="nucleotide sequence ID" value="NZ_LBBT01000281.1"/>
</dbReference>
<feature type="transmembrane region" description="Helical" evidence="2">
    <location>
        <begin position="20"/>
        <end position="41"/>
    </location>
</feature>
<keyword evidence="2" id="KW-0812">Transmembrane</keyword>
<proteinExistence type="predicted"/>
<evidence type="ECO:0000256" key="1">
    <source>
        <dbReference type="SAM" id="MobiDB-lite"/>
    </source>
</evidence>
<organism evidence="3 4">
    <name type="scientific">Paraclostridium benzoelyticum</name>
    <dbReference type="NCBI Taxonomy" id="1629550"/>
    <lineage>
        <taxon>Bacteria</taxon>
        <taxon>Bacillati</taxon>
        <taxon>Bacillota</taxon>
        <taxon>Clostridia</taxon>
        <taxon>Peptostreptococcales</taxon>
        <taxon>Peptostreptococcaceae</taxon>
        <taxon>Paraclostridium</taxon>
    </lineage>
</organism>
<keyword evidence="2" id="KW-0472">Membrane</keyword>
<evidence type="ECO:0000313" key="4">
    <source>
        <dbReference type="Proteomes" id="UP000034407"/>
    </source>
</evidence>
<keyword evidence="4" id="KW-1185">Reference proteome</keyword>
<gene>
    <name evidence="3" type="ORF">VN21_14220</name>
</gene>
<reference evidence="3 4" key="1">
    <citation type="submission" date="2015-04" db="EMBL/GenBank/DDBJ databases">
        <title>Microcin producing Clostridium sp. JC272T.</title>
        <authorList>
            <person name="Jyothsna T."/>
            <person name="Sasikala C."/>
            <person name="Ramana C."/>
        </authorList>
    </citation>
    <scope>NUCLEOTIDE SEQUENCE [LARGE SCALE GENOMIC DNA]</scope>
    <source>
        <strain evidence="3 4">JC272</strain>
    </source>
</reference>
<dbReference type="PATRIC" id="fig|1629550.3.peg.2315"/>
<dbReference type="AlphaFoldDB" id="A0A0M3DE73"/>
<dbReference type="Proteomes" id="UP000034407">
    <property type="component" value="Unassembled WGS sequence"/>
</dbReference>
<dbReference type="EMBL" id="LBBT01000281">
    <property type="protein sequence ID" value="KKY00426.1"/>
    <property type="molecule type" value="Genomic_DNA"/>
</dbReference>
<evidence type="ECO:0000256" key="2">
    <source>
        <dbReference type="SAM" id="Phobius"/>
    </source>
</evidence>
<dbReference type="OrthoDB" id="2087959at2"/>
<feature type="region of interest" description="Disordered" evidence="1">
    <location>
        <begin position="89"/>
        <end position="108"/>
    </location>
</feature>
<sequence>MKSSRKNKKVARITRTFSDISRIFVLSSVISVSIISILILVNAFNGIFIGFRYYIMLTMAMVLTLTPCWVLCDSKRIFGARVQRRKQVVKPAKRSTRSREAIRKRKIS</sequence>
<comment type="caution">
    <text evidence="3">The sequence shown here is derived from an EMBL/GenBank/DDBJ whole genome shotgun (WGS) entry which is preliminary data.</text>
</comment>
<protein>
    <submittedName>
        <fullName evidence="3">Uncharacterized protein</fullName>
    </submittedName>
</protein>
<evidence type="ECO:0000313" key="3">
    <source>
        <dbReference type="EMBL" id="KKY00426.1"/>
    </source>
</evidence>
<feature type="transmembrane region" description="Helical" evidence="2">
    <location>
        <begin position="53"/>
        <end position="72"/>
    </location>
</feature>
<keyword evidence="2" id="KW-1133">Transmembrane helix</keyword>
<name>A0A0M3DE73_9FIRM</name>